<dbReference type="InterPro" id="IPR035093">
    <property type="entry name" value="RelE/ParE_toxin_dom_sf"/>
</dbReference>
<gene>
    <name evidence="3" type="ORF">EV668_2274</name>
</gene>
<dbReference type="EMBL" id="SNZR01000011">
    <property type="protein sequence ID" value="TDR94982.1"/>
    <property type="molecule type" value="Genomic_DNA"/>
</dbReference>
<reference evidence="3 4" key="1">
    <citation type="submission" date="2019-03" db="EMBL/GenBank/DDBJ databases">
        <title>Genomic Encyclopedia of Type Strains, Phase IV (KMG-IV): sequencing the most valuable type-strain genomes for metagenomic binning, comparative biology and taxonomic classification.</title>
        <authorList>
            <person name="Goeker M."/>
        </authorList>
    </citation>
    <scope>NUCLEOTIDE SEQUENCE [LARGE SCALE GENOMIC DNA]</scope>
    <source>
        <strain evidence="3 4">DSM 25903</strain>
    </source>
</reference>
<dbReference type="PANTHER" id="PTHR33755">
    <property type="entry name" value="TOXIN PARE1-RELATED"/>
    <property type="match status" value="1"/>
</dbReference>
<dbReference type="Gene3D" id="3.30.2310.20">
    <property type="entry name" value="RelE-like"/>
    <property type="match status" value="1"/>
</dbReference>
<dbReference type="Proteomes" id="UP000295122">
    <property type="component" value="Unassembled WGS sequence"/>
</dbReference>
<protein>
    <submittedName>
        <fullName evidence="3">Toxin ParE1/3/4</fullName>
    </submittedName>
</protein>
<dbReference type="InterPro" id="IPR007712">
    <property type="entry name" value="RelE/ParE_toxin"/>
</dbReference>
<name>A0A4R7CA88_9HYPH</name>
<evidence type="ECO:0000313" key="4">
    <source>
        <dbReference type="Proteomes" id="UP000295122"/>
    </source>
</evidence>
<evidence type="ECO:0000313" key="3">
    <source>
        <dbReference type="EMBL" id="TDR94982.1"/>
    </source>
</evidence>
<evidence type="ECO:0000256" key="2">
    <source>
        <dbReference type="ARBA" id="ARBA00022649"/>
    </source>
</evidence>
<sequence>MATIVRAARVDEDLIEIWHSIAADSPVNADRIVDEIERRWLQLEAHPLSGPSREDIGPGIRHLLSAPYLILYRAEGDSIRILRVLHGRRNLGPSSLQA</sequence>
<comment type="caution">
    <text evidence="3">The sequence shown here is derived from an EMBL/GenBank/DDBJ whole genome shotgun (WGS) entry which is preliminary data.</text>
</comment>
<keyword evidence="2" id="KW-1277">Toxin-antitoxin system</keyword>
<comment type="similarity">
    <text evidence="1">Belongs to the RelE toxin family.</text>
</comment>
<keyword evidence="4" id="KW-1185">Reference proteome</keyword>
<dbReference type="InterPro" id="IPR051803">
    <property type="entry name" value="TA_system_RelE-like_toxin"/>
</dbReference>
<accession>A0A4R7CA88</accession>
<dbReference type="AlphaFoldDB" id="A0A4R7CA88"/>
<evidence type="ECO:0000256" key="1">
    <source>
        <dbReference type="ARBA" id="ARBA00006226"/>
    </source>
</evidence>
<dbReference type="OrthoDB" id="8369899at2"/>
<dbReference type="Pfam" id="PF05016">
    <property type="entry name" value="ParE_toxin"/>
    <property type="match status" value="1"/>
</dbReference>
<organism evidence="3 4">
    <name type="scientific">Enterovirga rhinocerotis</name>
    <dbReference type="NCBI Taxonomy" id="1339210"/>
    <lineage>
        <taxon>Bacteria</taxon>
        <taxon>Pseudomonadati</taxon>
        <taxon>Pseudomonadota</taxon>
        <taxon>Alphaproteobacteria</taxon>
        <taxon>Hyphomicrobiales</taxon>
        <taxon>Methylobacteriaceae</taxon>
        <taxon>Enterovirga</taxon>
    </lineage>
</organism>
<proteinExistence type="inferred from homology"/>
<dbReference type="RefSeq" id="WP_133769829.1">
    <property type="nucleotide sequence ID" value="NZ_SNZR01000011.1"/>
</dbReference>